<dbReference type="InterPro" id="IPR011050">
    <property type="entry name" value="Pectin_lyase_fold/virulence"/>
</dbReference>
<dbReference type="SUPFAM" id="SSF50978">
    <property type="entry name" value="WD40 repeat-like"/>
    <property type="match status" value="1"/>
</dbReference>
<gene>
    <name evidence="1" type="ORF">TTHERM_000654158</name>
</gene>
<dbReference type="InterPro" id="IPR036322">
    <property type="entry name" value="WD40_repeat_dom_sf"/>
</dbReference>
<dbReference type="InParanoid" id="W7X628"/>
<protein>
    <submittedName>
        <fullName evidence="1">Uncharacterized protein</fullName>
    </submittedName>
</protein>
<dbReference type="GeneID" id="24440050"/>
<dbReference type="RefSeq" id="XP_012652641.1">
    <property type="nucleotide sequence ID" value="XM_012797187.1"/>
</dbReference>
<keyword evidence="2" id="KW-1185">Reference proteome</keyword>
<dbReference type="KEGG" id="tet:TTHERM_000654158"/>
<dbReference type="AlphaFoldDB" id="W7X628"/>
<organism evidence="1 2">
    <name type="scientific">Tetrahymena thermophila (strain SB210)</name>
    <dbReference type="NCBI Taxonomy" id="312017"/>
    <lineage>
        <taxon>Eukaryota</taxon>
        <taxon>Sar</taxon>
        <taxon>Alveolata</taxon>
        <taxon>Ciliophora</taxon>
        <taxon>Intramacronucleata</taxon>
        <taxon>Oligohymenophorea</taxon>
        <taxon>Hymenostomatida</taxon>
        <taxon>Tetrahymenina</taxon>
        <taxon>Tetrahymenidae</taxon>
        <taxon>Tetrahymena</taxon>
    </lineage>
</organism>
<dbReference type="EMBL" id="GG662720">
    <property type="protein sequence ID" value="EWS74810.1"/>
    <property type="molecule type" value="Genomic_DNA"/>
</dbReference>
<proteinExistence type="predicted"/>
<accession>W7X628</accession>
<evidence type="ECO:0000313" key="1">
    <source>
        <dbReference type="EMBL" id="EWS74810.1"/>
    </source>
</evidence>
<dbReference type="SUPFAM" id="SSF51126">
    <property type="entry name" value="Pectin lyase-like"/>
    <property type="match status" value="1"/>
</dbReference>
<dbReference type="Proteomes" id="UP000009168">
    <property type="component" value="Unassembled WGS sequence"/>
</dbReference>
<evidence type="ECO:0000313" key="2">
    <source>
        <dbReference type="Proteomes" id="UP000009168"/>
    </source>
</evidence>
<name>W7X628_TETTS</name>
<sequence length="1239" mass="141899">MFIHNHINLLNQIQIEIVKGRRHGSQITDLNYIQESTIFLSSDQSNRIFVRDIRDGQVVSYQDTPLKDPNGIISLSTNLNGQVIALTKTEILTYNSYEYDSFNIIQQISNQNQQYVKSQTLALNNLVQFTSTQELIIIQIDFDQKNTQVLVYQENMTLASLFQIQTNLSIASTYSYSIQPTKFIIAQNVTGFNGFSSQTHVLIGMNQNSLLYFSSIPTILNLENFNDNLIWNPFISDYVILSFGHLDGSSILALQFGQAISTAPKQNYLNNLIFVDLKNLKQDTSPNTFLASQMFSSPLASIQMGSSLITLIFSFVSNRSNYVAFVKSQTQIIIFKLDDLIQNQFQIQNASNKIDLAWYAQCLEYLNIPNSSFLLIGYTNGYIQSIDISNLTTSNSQNTFSNSSKSYSLQNYLKNTKINSTFLLMSLLTQILQIDSNNSIDSSYYDSQIDMNSCLNNQCAYQYCNYDVNINQENNSDLSNIFSTNSILQRSELLLISNYKLSQLNTLLSSVNVNYNINIQQDTQFEWRSCAQYFKIDDVNICFDNKTISNSLIIVPEIFLQQAELNIQNLLVQNQSFINVTTLINVIQNDYLIVLKNLDFEGNYFENTNFLYSTNQINLIIENSTFKNNLQLNTDSSIYISQYFFMAQNVTLFNITFSQNVIQDFTLFGLNSLSIQTYWNITQVNLVNNTFLISDPQIQALIIDCQPISQSQGGANQQFYLISSVFQNTKLYNCDYIQFQLNECESMNTYDNIASQNIIQVYQIALDQMQQTLISQVQDIDNQITFLFLIGASQLYIDKYNCFNNLVENNIFDQACINAQQFAQLNFTLSNSSFENKNILNGYVIQIYSNEDSDIQQIYQQQLQKFIFSEITFQTPQIVIQKQSSCLLIYAPLSNLEIQDSQFLNLTTQSQSTVVFGNLNKISMSNCNFQNNNYQSSNFQGGFINFETDNLSVISSNFTKGQASFGAVFTIRPRIQSANYSFYQCQFDFLISQNDGGAIYVGEAQNQTYVSVNNCIFKNIISKRGGAIFIQQVYNINKQVAYQESYPQLNFQNCTSYNLFSQEGGLIFSQNSNITINQFSSSLYNFALLLDYSKMVSYYISQFGQISQFIALQSSFLVITQMDINQNQILSNKSRNKNPQILFLSGQYKSSIQIQQSNFYNCFLSQTNFINIGQSMLSLIQSNLTNIQQINIHQYKQLYQINFYSQNYQSSQQVITNQYLTRLKLLVQCFNSNIIYSIS</sequence>
<reference evidence="2" key="1">
    <citation type="journal article" date="2006" name="PLoS Biol.">
        <title>Macronuclear genome sequence of the ciliate Tetrahymena thermophila, a model eukaryote.</title>
        <authorList>
            <person name="Eisen J.A."/>
            <person name="Coyne R.S."/>
            <person name="Wu M."/>
            <person name="Wu D."/>
            <person name="Thiagarajan M."/>
            <person name="Wortman J.R."/>
            <person name="Badger J.H."/>
            <person name="Ren Q."/>
            <person name="Amedeo P."/>
            <person name="Jones K.M."/>
            <person name="Tallon L.J."/>
            <person name="Delcher A.L."/>
            <person name="Salzberg S.L."/>
            <person name="Silva J.C."/>
            <person name="Haas B.J."/>
            <person name="Majoros W.H."/>
            <person name="Farzad M."/>
            <person name="Carlton J.M."/>
            <person name="Smith R.K. Jr."/>
            <person name="Garg J."/>
            <person name="Pearlman R.E."/>
            <person name="Karrer K.M."/>
            <person name="Sun L."/>
            <person name="Manning G."/>
            <person name="Elde N.C."/>
            <person name="Turkewitz A.P."/>
            <person name="Asai D.J."/>
            <person name="Wilkes D.E."/>
            <person name="Wang Y."/>
            <person name="Cai H."/>
            <person name="Collins K."/>
            <person name="Stewart B.A."/>
            <person name="Lee S.R."/>
            <person name="Wilamowska K."/>
            <person name="Weinberg Z."/>
            <person name="Ruzzo W.L."/>
            <person name="Wloga D."/>
            <person name="Gaertig J."/>
            <person name="Frankel J."/>
            <person name="Tsao C.-C."/>
            <person name="Gorovsky M.A."/>
            <person name="Keeling P.J."/>
            <person name="Waller R.F."/>
            <person name="Patron N.J."/>
            <person name="Cherry J.M."/>
            <person name="Stover N.A."/>
            <person name="Krieger C.J."/>
            <person name="del Toro C."/>
            <person name="Ryder H.F."/>
            <person name="Williamson S.C."/>
            <person name="Barbeau R.A."/>
            <person name="Hamilton E.P."/>
            <person name="Orias E."/>
        </authorList>
    </citation>
    <scope>NUCLEOTIDE SEQUENCE [LARGE SCALE GENOMIC DNA]</scope>
    <source>
        <strain evidence="2">SB210</strain>
    </source>
</reference>